<feature type="compositionally biased region" description="Polar residues" evidence="4">
    <location>
        <begin position="122"/>
        <end position="139"/>
    </location>
</feature>
<comment type="subcellular location">
    <subcellularLocation>
        <location evidence="1">Nucleus</location>
    </subcellularLocation>
</comment>
<keyword evidence="7" id="KW-1185">Reference proteome</keyword>
<dbReference type="PROSITE" id="PS50827">
    <property type="entry name" value="DDT"/>
    <property type="match status" value="1"/>
</dbReference>
<evidence type="ECO:0000256" key="2">
    <source>
        <dbReference type="ARBA" id="ARBA00023242"/>
    </source>
</evidence>
<feature type="compositionally biased region" description="Acidic residues" evidence="4">
    <location>
        <begin position="324"/>
        <end position="335"/>
    </location>
</feature>
<feature type="region of interest" description="Disordered" evidence="4">
    <location>
        <begin position="98"/>
        <end position="174"/>
    </location>
</feature>
<feature type="coiled-coil region" evidence="3">
    <location>
        <begin position="526"/>
        <end position="603"/>
    </location>
</feature>
<sequence length="603" mass="67408">PLRYVIQYLDGEDQPVPGSEQEVAPDTLWRARTQITRDHLRSLIRSDTTRAHTPNAPLLLKRKLRERYGIRDEHLFDYREQDEPLSHGTNKTMVEVVITNKRRSLPGRLERESKKPRKKGESTTQHASRSVPGTPQRSGKASSKKTKAQATTSTPTTSVPLIREPTPKPAPIKFPIDDLELMTLPVTKSRSQSKLSLINGSLGLSPADSQAEELKEWPRPSFDFIIPNAEVERLLSLWSFFNIYSRPLSLSPFSLDDLEQSLQHYSSDHEGQPCNLFIAIFCAPLNVIIDDLMNGSSRALEAALTPEEEGGDDEVMEDEVDDVDNVDEEKDEEEVSIPVDAMSVDGDEGSVTSATSKEVDESRSETPGPLPTSGKALLNGRRTRTLTPAGYNTPHSTHPRSTPNTSRQGSVAPSESVPGKSDPESILRRLKRQLLRDWKRSLIPANNQDWTQHLLGWLLARAEGNPALGALASHLCEVQAKSPEEVLPKLEHLSVSEKLTMLEGLMTDVLGTWVIRDYIEECHEHLTVIRKDRIDAKKELKSLTEEHQTLITRSQALIDEKGSPEGEHSAVGTADLRKAARKLASEQQDIQRALRKVEEQQQR</sequence>
<evidence type="ECO:0000256" key="1">
    <source>
        <dbReference type="ARBA" id="ARBA00004123"/>
    </source>
</evidence>
<feature type="non-terminal residue" evidence="6">
    <location>
        <position position="1"/>
    </location>
</feature>
<evidence type="ECO:0000259" key="5">
    <source>
        <dbReference type="PROSITE" id="PS50827"/>
    </source>
</evidence>
<feature type="non-terminal residue" evidence="6">
    <location>
        <position position="603"/>
    </location>
</feature>
<name>A0A9W8AKS0_9FUNG</name>
<feature type="region of interest" description="Disordered" evidence="4">
    <location>
        <begin position="324"/>
        <end position="425"/>
    </location>
</feature>
<comment type="caution">
    <text evidence="6">The sequence shown here is derived from an EMBL/GenBank/DDBJ whole genome shotgun (WGS) entry which is preliminary data.</text>
</comment>
<keyword evidence="3" id="KW-0175">Coiled coil</keyword>
<evidence type="ECO:0000256" key="4">
    <source>
        <dbReference type="SAM" id="MobiDB-lite"/>
    </source>
</evidence>
<dbReference type="GO" id="GO:0005634">
    <property type="term" value="C:nucleus"/>
    <property type="evidence" value="ECO:0007669"/>
    <property type="project" value="UniProtKB-SubCell"/>
</dbReference>
<dbReference type="GO" id="GO:0031509">
    <property type="term" value="P:subtelomeric heterochromatin formation"/>
    <property type="evidence" value="ECO:0007669"/>
    <property type="project" value="TreeGrafter"/>
</dbReference>
<dbReference type="GO" id="GO:0000781">
    <property type="term" value="C:chromosome, telomeric region"/>
    <property type="evidence" value="ECO:0007669"/>
    <property type="project" value="GOC"/>
</dbReference>
<dbReference type="Proteomes" id="UP001150925">
    <property type="component" value="Unassembled WGS sequence"/>
</dbReference>
<organism evidence="6 7">
    <name type="scientific">Dispira parvispora</name>
    <dbReference type="NCBI Taxonomy" id="1520584"/>
    <lineage>
        <taxon>Eukaryota</taxon>
        <taxon>Fungi</taxon>
        <taxon>Fungi incertae sedis</taxon>
        <taxon>Zoopagomycota</taxon>
        <taxon>Kickxellomycotina</taxon>
        <taxon>Dimargaritomycetes</taxon>
        <taxon>Dimargaritales</taxon>
        <taxon>Dimargaritaceae</taxon>
        <taxon>Dispira</taxon>
    </lineage>
</organism>
<feature type="compositionally biased region" description="Low complexity" evidence="4">
    <location>
        <begin position="148"/>
        <end position="158"/>
    </location>
</feature>
<feature type="domain" description="DDT" evidence="5">
    <location>
        <begin position="228"/>
        <end position="290"/>
    </location>
</feature>
<dbReference type="OrthoDB" id="332390at2759"/>
<dbReference type="Pfam" id="PF02791">
    <property type="entry name" value="DDT"/>
    <property type="match status" value="1"/>
</dbReference>
<proteinExistence type="predicted"/>
<protein>
    <recommendedName>
        <fullName evidence="5">DDT domain-containing protein</fullName>
    </recommendedName>
</protein>
<dbReference type="AlphaFoldDB" id="A0A9W8AKS0"/>
<keyword evidence="2" id="KW-0539">Nucleus</keyword>
<gene>
    <name evidence="6" type="ORF">IWQ62_006206</name>
</gene>
<feature type="compositionally biased region" description="Polar residues" evidence="4">
    <location>
        <begin position="393"/>
        <end position="413"/>
    </location>
</feature>
<evidence type="ECO:0000313" key="7">
    <source>
        <dbReference type="Proteomes" id="UP001150925"/>
    </source>
</evidence>
<dbReference type="PANTHER" id="PTHR32075">
    <property type="entry name" value="ISWI CHROMATIN-REMODELING COMPLEX SUBUNIT YPL216W-RELATED"/>
    <property type="match status" value="1"/>
</dbReference>
<evidence type="ECO:0000313" key="6">
    <source>
        <dbReference type="EMBL" id="KAJ1952512.1"/>
    </source>
</evidence>
<evidence type="ECO:0000256" key="3">
    <source>
        <dbReference type="SAM" id="Coils"/>
    </source>
</evidence>
<dbReference type="InterPro" id="IPR018501">
    <property type="entry name" value="DDT_dom"/>
</dbReference>
<dbReference type="PANTHER" id="PTHR32075:SF6">
    <property type="entry name" value="ISWI CHROMATIN-REMODELING COMPLEX SUBUNIT YPL216W-RELATED"/>
    <property type="match status" value="1"/>
</dbReference>
<reference evidence="6" key="1">
    <citation type="submission" date="2022-07" db="EMBL/GenBank/DDBJ databases">
        <title>Phylogenomic reconstructions and comparative analyses of Kickxellomycotina fungi.</title>
        <authorList>
            <person name="Reynolds N.K."/>
            <person name="Stajich J.E."/>
            <person name="Barry K."/>
            <person name="Grigoriev I.V."/>
            <person name="Crous P."/>
            <person name="Smith M.E."/>
        </authorList>
    </citation>
    <scope>NUCLEOTIDE SEQUENCE</scope>
    <source>
        <strain evidence="6">RSA 1196</strain>
    </source>
</reference>
<dbReference type="EMBL" id="JANBPY010003173">
    <property type="protein sequence ID" value="KAJ1952512.1"/>
    <property type="molecule type" value="Genomic_DNA"/>
</dbReference>
<accession>A0A9W8AKS0</accession>